<sequence length="340" mass="36199">MPDNTTLDAYLAGWAGTDARRADVARVITLMVESGVVIADIVGRGALEEAMGAQTDATNAGGDAQKALDVRTHDIVVDLLKDSPVARVGSEEAEDEVIFDDARPLVVAMDPLDGSSNIETNVSIGTLFGVLPNTGAASFTQPGRNQLAAGFIVYGPATALVLTVGAGTHVFMLDRASGAFVRTHADVTIPAQTKEYAINASNQRHWDDAMQGYVGDCLAGAEGPREKNFNMRWVGSLVADVFRILVRGGVYLYPGDARQGYASGRLRLTYECNPIAFVCEQAGGAATDGVRPILDIEPKSLHVRSPLVCGSKDEVERIAQYYAEPPTRSPLFAKRGLFLA</sequence>
<feature type="binding site" evidence="7">
    <location>
        <position position="110"/>
    </location>
    <ligand>
        <name>Mg(2+)</name>
        <dbReference type="ChEBI" id="CHEBI:18420"/>
        <label>1</label>
    </ligand>
</feature>
<dbReference type="RefSeq" id="WP_378774122.1">
    <property type="nucleotide sequence ID" value="NZ_JBHTMX010000009.1"/>
</dbReference>
<feature type="binding site" evidence="7">
    <location>
        <position position="112"/>
    </location>
    <ligand>
        <name>Mg(2+)</name>
        <dbReference type="ChEBI" id="CHEBI:18420"/>
        <label>1</label>
    </ligand>
</feature>
<dbReference type="GO" id="GO:0042132">
    <property type="term" value="F:fructose 1,6-bisphosphate 1-phosphatase activity"/>
    <property type="evidence" value="ECO:0007669"/>
    <property type="project" value="UniProtKB-EC"/>
</dbReference>
<dbReference type="InterPro" id="IPR044015">
    <property type="entry name" value="FBPase_C_dom"/>
</dbReference>
<evidence type="ECO:0000256" key="3">
    <source>
        <dbReference type="ARBA" id="ARBA00022490"/>
    </source>
</evidence>
<evidence type="ECO:0000313" key="11">
    <source>
        <dbReference type="EMBL" id="MFD1330920.1"/>
    </source>
</evidence>
<comment type="catalytic activity">
    <reaction evidence="1 7">
        <text>beta-D-fructose 1,6-bisphosphate + H2O = beta-D-fructose 6-phosphate + phosphate</text>
        <dbReference type="Rhea" id="RHEA:11064"/>
        <dbReference type="ChEBI" id="CHEBI:15377"/>
        <dbReference type="ChEBI" id="CHEBI:32966"/>
        <dbReference type="ChEBI" id="CHEBI:43474"/>
        <dbReference type="ChEBI" id="CHEBI:57634"/>
        <dbReference type="EC" id="3.1.3.11"/>
    </reaction>
</comment>
<keyword evidence="4 7" id="KW-0378">Hydrolase</keyword>
<dbReference type="HAMAP" id="MF_01855">
    <property type="entry name" value="FBPase_class1"/>
    <property type="match status" value="1"/>
</dbReference>
<name>A0ABW3Z3Z1_9HYPH</name>
<comment type="caution">
    <text evidence="11">The sequence shown here is derived from an EMBL/GenBank/DDBJ whole genome shotgun (WGS) entry which is preliminary data.</text>
</comment>
<comment type="pathway">
    <text evidence="6">Carbohydrate biosynthesis.</text>
</comment>
<comment type="caution">
    <text evidence="7">Lacks conserved residue(s) required for the propagation of feature annotation.</text>
</comment>
<evidence type="ECO:0000256" key="2">
    <source>
        <dbReference type="ARBA" id="ARBA00010941"/>
    </source>
</evidence>
<dbReference type="Pfam" id="PF00316">
    <property type="entry name" value="FBPase"/>
    <property type="match status" value="1"/>
</dbReference>
<dbReference type="Gene3D" id="3.40.190.80">
    <property type="match status" value="1"/>
</dbReference>
<dbReference type="PANTHER" id="PTHR11556">
    <property type="entry name" value="FRUCTOSE-1,6-BISPHOSPHATASE-RELATED"/>
    <property type="match status" value="1"/>
</dbReference>
<dbReference type="InterPro" id="IPR033391">
    <property type="entry name" value="FBPase_N"/>
</dbReference>
<evidence type="ECO:0000256" key="1">
    <source>
        <dbReference type="ARBA" id="ARBA00001273"/>
    </source>
</evidence>
<comment type="cofactor">
    <cofactor evidence="7">
        <name>Mg(2+)</name>
        <dbReference type="ChEBI" id="CHEBI:18420"/>
    </cofactor>
    <text evidence="7">Binds 2 magnesium ions per subunit.</text>
</comment>
<keyword evidence="3 7" id="KW-0963">Cytoplasm</keyword>
<dbReference type="EMBL" id="JBHTMX010000009">
    <property type="protein sequence ID" value="MFD1330920.1"/>
    <property type="molecule type" value="Genomic_DNA"/>
</dbReference>
<feature type="domain" description="Fructose-1-6-bisphosphatase class I N-terminal" evidence="9">
    <location>
        <begin position="22"/>
        <end position="184"/>
    </location>
</feature>
<reference evidence="12" key="1">
    <citation type="journal article" date="2019" name="Int. J. Syst. Evol. Microbiol.">
        <title>The Global Catalogue of Microorganisms (GCM) 10K type strain sequencing project: providing services to taxonomists for standard genome sequencing and annotation.</title>
        <authorList>
            <consortium name="The Broad Institute Genomics Platform"/>
            <consortium name="The Broad Institute Genome Sequencing Center for Infectious Disease"/>
            <person name="Wu L."/>
            <person name="Ma J."/>
        </authorList>
    </citation>
    <scope>NUCLEOTIDE SEQUENCE [LARGE SCALE GENOMIC DNA]</scope>
    <source>
        <strain evidence="12">CCUG 61696</strain>
    </source>
</reference>
<comment type="similarity">
    <text evidence="2 7 8">Belongs to the FBPase class 1 family.</text>
</comment>
<keyword evidence="12" id="KW-1185">Reference proteome</keyword>
<feature type="binding site" evidence="7">
    <location>
        <position position="91"/>
    </location>
    <ligand>
        <name>Mg(2+)</name>
        <dbReference type="ChEBI" id="CHEBI:18420"/>
        <label>1</label>
    </ligand>
</feature>
<evidence type="ECO:0000256" key="4">
    <source>
        <dbReference type="ARBA" id="ARBA00022801"/>
    </source>
</evidence>
<feature type="binding site" evidence="7">
    <location>
        <position position="271"/>
    </location>
    <ligand>
        <name>Mg(2+)</name>
        <dbReference type="ChEBI" id="CHEBI:18420"/>
        <label>2</label>
    </ligand>
</feature>
<dbReference type="NCBIfam" id="NF006780">
    <property type="entry name" value="PRK09293.1-4"/>
    <property type="match status" value="1"/>
</dbReference>
<accession>A0ABW3Z3Z1</accession>
<evidence type="ECO:0000259" key="10">
    <source>
        <dbReference type="Pfam" id="PF18913"/>
    </source>
</evidence>
<evidence type="ECO:0000256" key="7">
    <source>
        <dbReference type="HAMAP-Rule" id="MF_01855"/>
    </source>
</evidence>
<proteinExistence type="inferred from homology"/>
<feature type="binding site" evidence="7">
    <location>
        <position position="110"/>
    </location>
    <ligand>
        <name>Mg(2+)</name>
        <dbReference type="ChEBI" id="CHEBI:18420"/>
        <label>2</label>
    </ligand>
</feature>
<gene>
    <name evidence="7" type="primary">fbp</name>
    <name evidence="11" type="ORF">ACFQ4O_02810</name>
</gene>
<evidence type="ECO:0000313" key="12">
    <source>
        <dbReference type="Proteomes" id="UP001597171"/>
    </source>
</evidence>
<dbReference type="Proteomes" id="UP001597171">
    <property type="component" value="Unassembled WGS sequence"/>
</dbReference>
<dbReference type="PIRSF" id="PIRSF000904">
    <property type="entry name" value="FBPtase_SBPase"/>
    <property type="match status" value="1"/>
</dbReference>
<protein>
    <recommendedName>
        <fullName evidence="7">Fructose-1,6-bisphosphatase class 1</fullName>
        <shortName evidence="7">FBPase class 1</shortName>
        <ecNumber evidence="7">3.1.3.11</ecNumber>
    </recommendedName>
    <alternativeName>
        <fullName evidence="7">D-fructose-1,6-bisphosphate 1-phosphohydrolase class 1</fullName>
    </alternativeName>
</protein>
<dbReference type="Gene3D" id="3.30.540.10">
    <property type="entry name" value="Fructose-1,6-Bisphosphatase, subunit A, domain 1"/>
    <property type="match status" value="1"/>
</dbReference>
<evidence type="ECO:0000256" key="8">
    <source>
        <dbReference type="RuleBase" id="RU000508"/>
    </source>
</evidence>
<feature type="binding site" evidence="7">
    <location>
        <position position="113"/>
    </location>
    <ligand>
        <name>Mg(2+)</name>
        <dbReference type="ChEBI" id="CHEBI:18420"/>
        <label>2</label>
    </ligand>
</feature>
<feature type="binding site" evidence="7">
    <location>
        <position position="199"/>
    </location>
    <ligand>
        <name>substrate</name>
    </ligand>
</feature>
<keyword evidence="7" id="KW-0460">Magnesium</keyword>
<keyword evidence="5 7" id="KW-0119">Carbohydrate metabolism</keyword>
<dbReference type="InterPro" id="IPR000146">
    <property type="entry name" value="FBPase_class-1"/>
</dbReference>
<feature type="binding site" evidence="7">
    <location>
        <begin position="251"/>
        <end position="253"/>
    </location>
    <ligand>
        <name>substrate</name>
    </ligand>
</feature>
<dbReference type="CDD" id="cd00354">
    <property type="entry name" value="FBPase"/>
    <property type="match status" value="1"/>
</dbReference>
<comment type="subunit">
    <text evidence="7">Homotetramer.</text>
</comment>
<dbReference type="SUPFAM" id="SSF56655">
    <property type="entry name" value="Carbohydrate phosphatase"/>
    <property type="match status" value="1"/>
</dbReference>
<dbReference type="PIRSF" id="PIRSF500210">
    <property type="entry name" value="FBPtase"/>
    <property type="match status" value="1"/>
</dbReference>
<keyword evidence="7" id="KW-0479">Metal-binding</keyword>
<dbReference type="EC" id="3.1.3.11" evidence="7"/>
<feature type="binding site" evidence="7">
    <location>
        <begin position="113"/>
        <end position="116"/>
    </location>
    <ligand>
        <name>substrate</name>
    </ligand>
</feature>
<dbReference type="PRINTS" id="PR00115">
    <property type="entry name" value="F16BPHPHTASE"/>
</dbReference>
<dbReference type="PANTHER" id="PTHR11556:SF35">
    <property type="entry name" value="SEDOHEPTULOSE-1,7-BISPHOSPHATASE, CHLOROPLASTIC"/>
    <property type="match status" value="1"/>
</dbReference>
<dbReference type="Pfam" id="PF18913">
    <property type="entry name" value="FBPase_C"/>
    <property type="match status" value="1"/>
</dbReference>
<comment type="subcellular location">
    <subcellularLocation>
        <location evidence="7">Cytoplasm</location>
    </subcellularLocation>
</comment>
<feature type="domain" description="Fructose-1-6-bisphosphatase class 1 C-terminal" evidence="10">
    <location>
        <begin position="189"/>
        <end position="322"/>
    </location>
</feature>
<evidence type="ECO:0000256" key="5">
    <source>
        <dbReference type="ARBA" id="ARBA00023277"/>
    </source>
</evidence>
<dbReference type="NCBIfam" id="NF006779">
    <property type="entry name" value="PRK09293.1-3"/>
    <property type="match status" value="1"/>
</dbReference>
<evidence type="ECO:0000259" key="9">
    <source>
        <dbReference type="Pfam" id="PF00316"/>
    </source>
</evidence>
<organism evidence="11 12">
    <name type="scientific">Methylopila musalis</name>
    <dbReference type="NCBI Taxonomy" id="1134781"/>
    <lineage>
        <taxon>Bacteria</taxon>
        <taxon>Pseudomonadati</taxon>
        <taxon>Pseudomonadota</taxon>
        <taxon>Alphaproteobacteria</taxon>
        <taxon>Hyphomicrobiales</taxon>
        <taxon>Methylopilaceae</taxon>
        <taxon>Methylopila</taxon>
    </lineage>
</organism>
<evidence type="ECO:0000256" key="6">
    <source>
        <dbReference type="ARBA" id="ARBA00024331"/>
    </source>
</evidence>
<dbReference type="InterPro" id="IPR028343">
    <property type="entry name" value="FBPtase"/>
</dbReference>